<dbReference type="GO" id="GO:0051959">
    <property type="term" value="F:dynein light intermediate chain binding"/>
    <property type="evidence" value="ECO:0007669"/>
    <property type="project" value="InterPro"/>
</dbReference>
<dbReference type="GO" id="GO:0007018">
    <property type="term" value="P:microtubule-based movement"/>
    <property type="evidence" value="ECO:0007669"/>
    <property type="project" value="InterPro"/>
</dbReference>
<reference evidence="3" key="1">
    <citation type="journal article" date="2002" name="Science">
        <title>The draft genome of Ciona intestinalis: insights into chordate and vertebrate origins.</title>
        <authorList>
            <person name="Dehal P."/>
            <person name="Satou Y."/>
            <person name="Campbell R.K."/>
            <person name="Chapman J."/>
            <person name="Degnan B."/>
            <person name="De Tomaso A."/>
            <person name="Davidson B."/>
            <person name="Di Gregorio A."/>
            <person name="Gelpke M."/>
            <person name="Goodstein D.M."/>
            <person name="Harafuji N."/>
            <person name="Hastings K.E."/>
            <person name="Ho I."/>
            <person name="Hotta K."/>
            <person name="Huang W."/>
            <person name="Kawashima T."/>
            <person name="Lemaire P."/>
            <person name="Martinez D."/>
            <person name="Meinertzhagen I.A."/>
            <person name="Necula S."/>
            <person name="Nonaka M."/>
            <person name="Putnam N."/>
            <person name="Rash S."/>
            <person name="Saiga H."/>
            <person name="Satake M."/>
            <person name="Terry A."/>
            <person name="Yamada L."/>
            <person name="Wang H.G."/>
            <person name="Awazu S."/>
            <person name="Azumi K."/>
            <person name="Boore J."/>
            <person name="Branno M."/>
            <person name="Chin-Bow S."/>
            <person name="DeSantis R."/>
            <person name="Doyle S."/>
            <person name="Francino P."/>
            <person name="Keys D.N."/>
            <person name="Haga S."/>
            <person name="Hayashi H."/>
            <person name="Hino K."/>
            <person name="Imai K.S."/>
            <person name="Inaba K."/>
            <person name="Kano S."/>
            <person name="Kobayashi K."/>
            <person name="Kobayashi M."/>
            <person name="Lee B.I."/>
            <person name="Makabe K.W."/>
            <person name="Manohar C."/>
            <person name="Matassi G."/>
            <person name="Medina M."/>
            <person name="Mochizuki Y."/>
            <person name="Mount S."/>
            <person name="Morishita T."/>
            <person name="Miura S."/>
            <person name="Nakayama A."/>
            <person name="Nishizaka S."/>
            <person name="Nomoto H."/>
            <person name="Ohta F."/>
            <person name="Oishi K."/>
            <person name="Rigoutsos I."/>
            <person name="Sano M."/>
            <person name="Sasaki A."/>
            <person name="Sasakura Y."/>
            <person name="Shoguchi E."/>
            <person name="Shin-i T."/>
            <person name="Spagnuolo A."/>
            <person name="Stainier D."/>
            <person name="Suzuki M.M."/>
            <person name="Tassy O."/>
            <person name="Takatori N."/>
            <person name="Tokuoka M."/>
            <person name="Yagi K."/>
            <person name="Yoshizaki F."/>
            <person name="Wada S."/>
            <person name="Zhang C."/>
            <person name="Hyatt P.D."/>
            <person name="Larimer F."/>
            <person name="Detter C."/>
            <person name="Doggett N."/>
            <person name="Glavina T."/>
            <person name="Hawkins T."/>
            <person name="Richardson P."/>
            <person name="Lucas S."/>
            <person name="Kohara Y."/>
            <person name="Levine M."/>
            <person name="Satoh N."/>
            <person name="Rokhsar D.S."/>
        </authorList>
    </citation>
    <scope>NUCLEOTIDE SEQUENCE [LARGE SCALE GENOMIC DNA]</scope>
</reference>
<reference evidence="2" key="2">
    <citation type="submission" date="2025-08" db="UniProtKB">
        <authorList>
            <consortium name="Ensembl"/>
        </authorList>
    </citation>
    <scope>IDENTIFICATION</scope>
</reference>
<evidence type="ECO:0000313" key="3">
    <source>
        <dbReference type="Proteomes" id="UP000008144"/>
    </source>
</evidence>
<dbReference type="GO" id="GO:0045505">
    <property type="term" value="F:dynein intermediate chain binding"/>
    <property type="evidence" value="ECO:0007669"/>
    <property type="project" value="InterPro"/>
</dbReference>
<dbReference type="STRING" id="7719.ENSCINP00000035949"/>
<feature type="domain" description="Dynein heavy chain C-terminal" evidence="1">
    <location>
        <begin position="5"/>
        <end position="279"/>
    </location>
</feature>
<evidence type="ECO:0000313" key="2">
    <source>
        <dbReference type="Ensembl" id="ENSCINP00000035949.1"/>
    </source>
</evidence>
<dbReference type="InterPro" id="IPR043160">
    <property type="entry name" value="Dynein_C_barrel"/>
</dbReference>
<organism evidence="2 3">
    <name type="scientific">Ciona intestinalis</name>
    <name type="common">Transparent sea squirt</name>
    <name type="synonym">Ascidia intestinalis</name>
    <dbReference type="NCBI Taxonomy" id="7719"/>
    <lineage>
        <taxon>Eukaryota</taxon>
        <taxon>Metazoa</taxon>
        <taxon>Chordata</taxon>
        <taxon>Tunicata</taxon>
        <taxon>Ascidiacea</taxon>
        <taxon>Phlebobranchia</taxon>
        <taxon>Cionidae</taxon>
        <taxon>Ciona</taxon>
    </lineage>
</organism>
<proteinExistence type="predicted"/>
<dbReference type="Gene3D" id="1.20.1270.280">
    <property type="match status" value="1"/>
</dbReference>
<dbReference type="Gene3D" id="3.10.490.20">
    <property type="match status" value="1"/>
</dbReference>
<dbReference type="FunFam" id="3.10.490.20:FF:000001">
    <property type="entry name" value="dynein heavy chain 7, axonemal"/>
    <property type="match status" value="1"/>
</dbReference>
<dbReference type="PANTHER" id="PTHR46961:SF8">
    <property type="entry name" value="DYNEIN AXONEMAL HEAVY CHAIN 7"/>
    <property type="match status" value="1"/>
</dbReference>
<dbReference type="InParanoid" id="H2Y214"/>
<dbReference type="GeneTree" id="ENSGT00940000154959"/>
<name>H2Y214_CIOIN</name>
<dbReference type="PANTHER" id="PTHR46961">
    <property type="entry name" value="DYNEIN HEAVY CHAIN 1, AXONEMAL-LIKE PROTEIN"/>
    <property type="match status" value="1"/>
</dbReference>
<keyword evidence="3" id="KW-1185">Reference proteome</keyword>
<dbReference type="Pfam" id="PF18199">
    <property type="entry name" value="Dynein_C"/>
    <property type="match status" value="1"/>
</dbReference>
<dbReference type="FunFam" id="1.20.1270.280:FF:000001">
    <property type="entry name" value="dynein heavy chain 7, axonemal"/>
    <property type="match status" value="1"/>
</dbReference>
<sequence>MPQVIVQDLAGDILSKLPDTFNLENVQSKYPTDYSESMNTVLLQELVRFNRLTAVVKSSLQDLKRALRGFVLLSVELEDVLDNMLVGKVPNLWSSKSYPSLKPLGSYITDLIARLEFFKRWINNGKPATFWISGFFFTQSFLTGTMQNFSRRHHIPIDQLDFKFHVQPESSMKTQPITGVYVNGLFMEGARWCKDKLTIVESKKKNLYVSIPVIWLEPIRIRDKIDSMTPLYDCPVYKTSSRRGNLSTTGHSTNYVLTIQFPTSQPSQHWVNRGVACLCQLDD</sequence>
<dbReference type="InterPro" id="IPR026983">
    <property type="entry name" value="DHC"/>
</dbReference>
<dbReference type="HOGENOM" id="CLU_000038_1_3_1"/>
<dbReference type="AlphaFoldDB" id="H2Y214"/>
<dbReference type="Proteomes" id="UP000008144">
    <property type="component" value="Unassembled WGS sequence"/>
</dbReference>
<reference evidence="2" key="3">
    <citation type="submission" date="2025-09" db="UniProtKB">
        <authorList>
            <consortium name="Ensembl"/>
        </authorList>
    </citation>
    <scope>IDENTIFICATION</scope>
</reference>
<dbReference type="InterPro" id="IPR041228">
    <property type="entry name" value="Dynein_C"/>
</dbReference>
<accession>H2Y214</accession>
<dbReference type="GO" id="GO:0030286">
    <property type="term" value="C:dynein complex"/>
    <property type="evidence" value="ECO:0007669"/>
    <property type="project" value="InterPro"/>
</dbReference>
<protein>
    <recommendedName>
        <fullName evidence="1">Dynein heavy chain C-terminal domain-containing protein</fullName>
    </recommendedName>
</protein>
<evidence type="ECO:0000259" key="1">
    <source>
        <dbReference type="Pfam" id="PF18199"/>
    </source>
</evidence>
<dbReference type="Ensembl" id="ENSCINT00000033308.1">
    <property type="protein sequence ID" value="ENSCINP00000035949.1"/>
    <property type="gene ID" value="ENSCING00000020938.1"/>
</dbReference>
<dbReference type="OMA" id="EDYWIAN"/>